<sequence length="1207" mass="131647">MFTRCSEVLVSRKKYILITSAALVFLLLFIVAILPTIVRIKAVEALEESTGRKARIESVSFNPFTLTATVEGFAIEEKEGHPFIAFRRLQASLSPASIFRRALILSEVTLDTPTVSLVRNAPNRFNFTDILEKQPKKKEEKGSTLRFSLNNISIRNGSIDFDDRIVGGGRKHTIRVLNVDIPFISNSPYLADKYIDPRISAQVNGAPFTFAGKLKPLSKSLETSVHVGLKRLDLPQYLAYAPVKPPAELTSGKLTVDLDIAYRISADKKPELLLKGTTRLDAVSIDLPGKKPLARVPALEVKAASLEVLAKKFHFDAVTAEGLELFVERDRQGAWMFSRLAPSAPEGDKPKAAEPAEKTEVVLPSLAVTNATVHFRDELPKGGFNTNISEINLAAKNFSTAPGAQAAYQLSLKADGEAALKTGGTFSASPVAVTSSITLTGLKIQRIWPYLSPYLTAPLQGTLGLTTELGYRAEEGLSLKKGDLSVAGLAARYGKEGFDLALLQVSGTSFRQKENRLEIGDIRLAQGNISLSKEADGKLSIMSLFPAPSAAATAPASKAKKAKAEPKGRPFSYVVKQTRLEKFNVTLTDKTFEEPPRFTLRNANLTLANLQGPKFQPSPLRFSTTYGKGATLRTNGTLMPVPFRYRGSIGISRLPISDFEPYFPESFNFSVIGGNLDTSVDLDLALKDGKAVGSFRGNAGVRDFHSIDITEQDLLKWESLQFDAFQGTFAPFTLSIREVALNDVYSRIIIRKDGTLNLQDLVRKEPEAQTAAPVAPAAQAAPTAQAVPSALPVAAPGTVAATSASQRQISVGSVTIQNGTLAFTDNHLPQTFNSTFYNLGGRVSGLTSEASKFADVDLRGNLENHSPMQISGRLNPLRDDLFVDLKISFRDIELAPVTPYSGTYLGYAIDKGKLFLDLKYLIEKKQLTSENKVFIDQFTFGKKVDSEQATSLPVRLAIALLKDRNGEIHLDLPVTGRTDDPQFSVWRLIGQVLKNLLVKAATSPFALLSSIGGGGQDFSMVSFEAGSSVLSANEAKKLTQLAKVVADRPGLKLEIKGFVDKGRDPEGYRQELLARKVRNEKFLLLVKEQQVKEGENSETVQVTPEEYSKFLKGVYKKEKFPKPRNALGMVKDLPDNEMKKLIIANTVVGENELQALARERAATVINYLATQGGLPAEKLFQGSGDIYKAPEKETAGRSRVEFSAIAR</sequence>
<reference evidence="2 3" key="1">
    <citation type="submission" date="2019-04" db="EMBL/GenBank/DDBJ databases">
        <title>Geobacter oryzae sp. nov., ferric-reducing bacteria isolated from paddy soil.</title>
        <authorList>
            <person name="Xu Z."/>
            <person name="Masuda Y."/>
            <person name="Itoh H."/>
            <person name="Senoo K."/>
        </authorList>
    </citation>
    <scope>NUCLEOTIDE SEQUENCE [LARGE SCALE GENOMIC DNA]</scope>
    <source>
        <strain evidence="2 3">Red111</strain>
    </source>
</reference>
<organism evidence="2 3">
    <name type="scientific">Geomonas terrae</name>
    <dbReference type="NCBI Taxonomy" id="2562681"/>
    <lineage>
        <taxon>Bacteria</taxon>
        <taxon>Pseudomonadati</taxon>
        <taxon>Thermodesulfobacteriota</taxon>
        <taxon>Desulfuromonadia</taxon>
        <taxon>Geobacterales</taxon>
        <taxon>Geobacteraceae</taxon>
        <taxon>Geomonas</taxon>
    </lineage>
</organism>
<dbReference type="Pfam" id="PF05359">
    <property type="entry name" value="DUF748"/>
    <property type="match status" value="2"/>
</dbReference>
<protein>
    <submittedName>
        <fullName evidence="2">DUF748 domain-containing protein</fullName>
    </submittedName>
</protein>
<dbReference type="AlphaFoldDB" id="A0A4S1CLJ2"/>
<dbReference type="InterPro" id="IPR008023">
    <property type="entry name" value="DUF748"/>
</dbReference>
<dbReference type="PANTHER" id="PTHR30441:SF8">
    <property type="entry name" value="DUF748 DOMAIN-CONTAINING PROTEIN"/>
    <property type="match status" value="1"/>
</dbReference>
<dbReference type="Proteomes" id="UP000306416">
    <property type="component" value="Unassembled WGS sequence"/>
</dbReference>
<comment type="caution">
    <text evidence="2">The sequence shown here is derived from an EMBL/GenBank/DDBJ whole genome shotgun (WGS) entry which is preliminary data.</text>
</comment>
<dbReference type="InterPro" id="IPR036737">
    <property type="entry name" value="OmpA-like_sf"/>
</dbReference>
<dbReference type="GO" id="GO:0005886">
    <property type="term" value="C:plasma membrane"/>
    <property type="evidence" value="ECO:0007669"/>
    <property type="project" value="TreeGrafter"/>
</dbReference>
<evidence type="ECO:0000256" key="1">
    <source>
        <dbReference type="SAM" id="Phobius"/>
    </source>
</evidence>
<keyword evidence="1" id="KW-0812">Transmembrane</keyword>
<dbReference type="GO" id="GO:0090313">
    <property type="term" value="P:regulation of protein targeting to membrane"/>
    <property type="evidence" value="ECO:0007669"/>
    <property type="project" value="TreeGrafter"/>
</dbReference>
<gene>
    <name evidence="2" type="ORF">E4633_01280</name>
</gene>
<dbReference type="EMBL" id="SRSC01000001">
    <property type="protein sequence ID" value="TGU74130.1"/>
    <property type="molecule type" value="Genomic_DNA"/>
</dbReference>
<evidence type="ECO:0000313" key="2">
    <source>
        <dbReference type="EMBL" id="TGU74130.1"/>
    </source>
</evidence>
<name>A0A4S1CLJ2_9BACT</name>
<evidence type="ECO:0000313" key="3">
    <source>
        <dbReference type="Proteomes" id="UP000306416"/>
    </source>
</evidence>
<keyword evidence="3" id="KW-1185">Reference proteome</keyword>
<dbReference type="InterPro" id="IPR052894">
    <property type="entry name" value="AsmA-related"/>
</dbReference>
<feature type="transmembrane region" description="Helical" evidence="1">
    <location>
        <begin position="15"/>
        <end position="38"/>
    </location>
</feature>
<proteinExistence type="predicted"/>
<dbReference type="PANTHER" id="PTHR30441">
    <property type="entry name" value="DUF748 DOMAIN-CONTAINING PROTEIN"/>
    <property type="match status" value="1"/>
</dbReference>
<dbReference type="Gene3D" id="3.30.1330.60">
    <property type="entry name" value="OmpA-like domain"/>
    <property type="match status" value="1"/>
</dbReference>
<keyword evidence="1" id="KW-0472">Membrane</keyword>
<accession>A0A4S1CLJ2</accession>
<keyword evidence="1" id="KW-1133">Transmembrane helix</keyword>